<feature type="domain" description="HMA" evidence="2">
    <location>
        <begin position="116"/>
        <end position="183"/>
    </location>
</feature>
<dbReference type="InterPro" id="IPR044594">
    <property type="entry name" value="HIPP01/3/5/6"/>
</dbReference>
<feature type="compositionally biased region" description="Basic and acidic residues" evidence="1">
    <location>
        <begin position="94"/>
        <end position="106"/>
    </location>
</feature>
<evidence type="ECO:0000259" key="2">
    <source>
        <dbReference type="PROSITE" id="PS50846"/>
    </source>
</evidence>
<keyword evidence="4" id="KW-1185">Reference proteome</keyword>
<dbReference type="Gene3D" id="3.30.70.100">
    <property type="match status" value="2"/>
</dbReference>
<dbReference type="STRING" id="72664.V4NWP2"/>
<dbReference type="InterPro" id="IPR006121">
    <property type="entry name" value="HMA_dom"/>
</dbReference>
<dbReference type="SUPFAM" id="SSF55008">
    <property type="entry name" value="HMA, heavy metal-associated domain"/>
    <property type="match status" value="2"/>
</dbReference>
<feature type="domain" description="HMA" evidence="2">
    <location>
        <begin position="24"/>
        <end position="87"/>
    </location>
</feature>
<evidence type="ECO:0000313" key="3">
    <source>
        <dbReference type="EMBL" id="ESQ51281.1"/>
    </source>
</evidence>
<dbReference type="PANTHER" id="PTHR46413">
    <property type="entry name" value="HEAVY METAL-ASSOCIATED ISOPRENYLATED PLANT PROTEIN 6"/>
    <property type="match status" value="1"/>
</dbReference>
<dbReference type="OMA" id="CACDGCI"/>
<dbReference type="PANTHER" id="PTHR46413:SF13">
    <property type="entry name" value="HEAVY METAL-ASSOCIATED ISOPRENYLATED PLANT PROTEIN 1"/>
    <property type="match status" value="1"/>
</dbReference>
<dbReference type="OrthoDB" id="773760at2759"/>
<dbReference type="eggNOG" id="KOG1603">
    <property type="taxonomic scope" value="Eukaryota"/>
</dbReference>
<feature type="region of interest" description="Disordered" evidence="1">
    <location>
        <begin position="86"/>
        <end position="106"/>
    </location>
</feature>
<evidence type="ECO:0000313" key="4">
    <source>
        <dbReference type="Proteomes" id="UP000030689"/>
    </source>
</evidence>
<dbReference type="CDD" id="cd00371">
    <property type="entry name" value="HMA"/>
    <property type="match status" value="1"/>
</dbReference>
<dbReference type="KEGG" id="eus:EUTSA_v10017924mg"/>
<reference evidence="3 4" key="1">
    <citation type="journal article" date="2013" name="Front. Plant Sci.">
        <title>The Reference Genome of the Halophytic Plant Eutrema salsugineum.</title>
        <authorList>
            <person name="Yang R."/>
            <person name="Jarvis D.E."/>
            <person name="Chen H."/>
            <person name="Beilstein M.A."/>
            <person name="Grimwood J."/>
            <person name="Jenkins J."/>
            <person name="Shu S."/>
            <person name="Prochnik S."/>
            <person name="Xin M."/>
            <person name="Ma C."/>
            <person name="Schmutz J."/>
            <person name="Wing R.A."/>
            <person name="Mitchell-Olds T."/>
            <person name="Schumaker K.S."/>
            <person name="Wang X."/>
        </authorList>
    </citation>
    <scope>NUCLEOTIDE SEQUENCE [LARGE SCALE GENOMIC DNA]</scope>
</reference>
<dbReference type="GO" id="GO:0046872">
    <property type="term" value="F:metal ion binding"/>
    <property type="evidence" value="ECO:0007669"/>
    <property type="project" value="InterPro"/>
</dbReference>
<dbReference type="Gramene" id="ESQ51281">
    <property type="protein sequence ID" value="ESQ51281"/>
    <property type="gene ID" value="EUTSA_v10017924mg"/>
</dbReference>
<protein>
    <recommendedName>
        <fullName evidence="2">HMA domain-containing protein</fullName>
    </recommendedName>
</protein>
<gene>
    <name evidence="3" type="ORF">EUTSA_v10017924mg</name>
</gene>
<proteinExistence type="predicted"/>
<dbReference type="Pfam" id="PF00403">
    <property type="entry name" value="HMA"/>
    <property type="match status" value="2"/>
</dbReference>
<dbReference type="InterPro" id="IPR036163">
    <property type="entry name" value="HMA_dom_sf"/>
</dbReference>
<dbReference type="PROSITE" id="PS50846">
    <property type="entry name" value="HMA_2"/>
    <property type="match status" value="2"/>
</dbReference>
<sequence>METKTVLECEQGHAEKKKGHDTSPVTVVLSVDLHCDGCIARIVTLARRLEGVETVRADPVTNKLTLIGFMDPVKVTEQLQKKSMKKIELLSPKPKKETKANSDTKADNKNKTMVAVSTVILKLNCACDGCIKRIHKTVSKTKGVYQVKIDKEKEVVTVMGTMEVKSVTDNVKRKLKKTVQVLPEKKKDKKKDNAEGITKVDGSPGLPCYGFNHGLGPYGFMEGPLTEFFREEDQSFCYVM</sequence>
<organism evidence="3 4">
    <name type="scientific">Eutrema salsugineum</name>
    <name type="common">Saltwater cress</name>
    <name type="synonym">Sisymbrium salsugineum</name>
    <dbReference type="NCBI Taxonomy" id="72664"/>
    <lineage>
        <taxon>Eukaryota</taxon>
        <taxon>Viridiplantae</taxon>
        <taxon>Streptophyta</taxon>
        <taxon>Embryophyta</taxon>
        <taxon>Tracheophyta</taxon>
        <taxon>Spermatophyta</taxon>
        <taxon>Magnoliopsida</taxon>
        <taxon>eudicotyledons</taxon>
        <taxon>Gunneridae</taxon>
        <taxon>Pentapetalae</taxon>
        <taxon>rosids</taxon>
        <taxon>malvids</taxon>
        <taxon>Brassicales</taxon>
        <taxon>Brassicaceae</taxon>
        <taxon>Eutremeae</taxon>
        <taxon>Eutrema</taxon>
    </lineage>
</organism>
<dbReference type="EMBL" id="KI517385">
    <property type="protein sequence ID" value="ESQ51281.1"/>
    <property type="molecule type" value="Genomic_DNA"/>
</dbReference>
<dbReference type="AlphaFoldDB" id="V4NWP2"/>
<accession>V4NWP2</accession>
<dbReference type="Proteomes" id="UP000030689">
    <property type="component" value="Unassembled WGS sequence"/>
</dbReference>
<name>V4NWP2_EUTSA</name>
<evidence type="ECO:0000256" key="1">
    <source>
        <dbReference type="SAM" id="MobiDB-lite"/>
    </source>
</evidence>